<dbReference type="PANTHER" id="PTHR42928">
    <property type="entry name" value="TRICARBOXYLATE-BINDING PROTEIN"/>
    <property type="match status" value="1"/>
</dbReference>
<dbReference type="SUPFAM" id="SSF53850">
    <property type="entry name" value="Periplasmic binding protein-like II"/>
    <property type="match status" value="1"/>
</dbReference>
<sequence>MNSWSSGPRASRPAHDHDAGLEARGPLKRRTLIAAAAATLAEPSIVRAQAWPANPIRVIHGYDAGSNPDTIARHLSVPLTEILGVQIMVEPKPGAAERLAASQVARMKPDGSVLYLMTGGQAVVSATDKTLSYDALRDFDYIAIVTRFPFVFTVAPESRFKTVQAYLDEAKRRPNEITYGTSGIGSTLHMAMELLLSQTGAKMTHVPYRGGLQAPYNDLIGGRLDMQVITFSNAQPMLKTDKLRALAVTSTERHPGFPNVPTVAETLVPDYDIVSWLGFTAPAGLPPALRDRLNDALRQAMAKPEIKGKLEELGNDTRVSTPSEFRARVEQDMARWRPLAHVVNQS</sequence>
<keyword evidence="4" id="KW-1185">Reference proteome</keyword>
<proteinExistence type="inferred from homology"/>
<evidence type="ECO:0000313" key="4">
    <source>
        <dbReference type="Proteomes" id="UP000321058"/>
    </source>
</evidence>
<dbReference type="Proteomes" id="UP000321058">
    <property type="component" value="Unassembled WGS sequence"/>
</dbReference>
<comment type="similarity">
    <text evidence="1">Belongs to the UPF0065 (bug) family.</text>
</comment>
<dbReference type="RefSeq" id="WP_170303184.1">
    <property type="nucleotide sequence ID" value="NZ_BKAJ01000068.1"/>
</dbReference>
<dbReference type="PIRSF" id="PIRSF017082">
    <property type="entry name" value="YflP"/>
    <property type="match status" value="1"/>
</dbReference>
<protein>
    <submittedName>
        <fullName evidence="3">MFS transporter</fullName>
    </submittedName>
</protein>
<dbReference type="CDD" id="cd07012">
    <property type="entry name" value="PBP2_Bug_TTT"/>
    <property type="match status" value="1"/>
</dbReference>
<evidence type="ECO:0000256" key="2">
    <source>
        <dbReference type="SAM" id="MobiDB-lite"/>
    </source>
</evidence>
<comment type="caution">
    <text evidence="3">The sequence shown here is derived from an EMBL/GenBank/DDBJ whole genome shotgun (WGS) entry which is preliminary data.</text>
</comment>
<evidence type="ECO:0000313" key="3">
    <source>
        <dbReference type="EMBL" id="GEP56647.1"/>
    </source>
</evidence>
<name>A0A512NCH2_9HYPH</name>
<dbReference type="AlphaFoldDB" id="A0A512NCH2"/>
<evidence type="ECO:0000256" key="1">
    <source>
        <dbReference type="ARBA" id="ARBA00006987"/>
    </source>
</evidence>
<gene>
    <name evidence="3" type="ORF">RSO01_38130</name>
</gene>
<organism evidence="3 4">
    <name type="scientific">Reyranella soli</name>
    <dbReference type="NCBI Taxonomy" id="1230389"/>
    <lineage>
        <taxon>Bacteria</taxon>
        <taxon>Pseudomonadati</taxon>
        <taxon>Pseudomonadota</taxon>
        <taxon>Alphaproteobacteria</taxon>
        <taxon>Hyphomicrobiales</taxon>
        <taxon>Reyranellaceae</taxon>
        <taxon>Reyranella</taxon>
    </lineage>
</organism>
<feature type="region of interest" description="Disordered" evidence="2">
    <location>
        <begin position="1"/>
        <end position="23"/>
    </location>
</feature>
<dbReference type="PANTHER" id="PTHR42928:SF5">
    <property type="entry name" value="BLR1237 PROTEIN"/>
    <property type="match status" value="1"/>
</dbReference>
<dbReference type="InterPro" id="IPR005064">
    <property type="entry name" value="BUG"/>
</dbReference>
<dbReference type="InterPro" id="IPR042100">
    <property type="entry name" value="Bug_dom1"/>
</dbReference>
<accession>A0A512NCH2</accession>
<dbReference type="Gene3D" id="3.40.190.10">
    <property type="entry name" value="Periplasmic binding protein-like II"/>
    <property type="match status" value="1"/>
</dbReference>
<dbReference type="Gene3D" id="3.40.190.150">
    <property type="entry name" value="Bordetella uptake gene, domain 1"/>
    <property type="match status" value="1"/>
</dbReference>
<dbReference type="EMBL" id="BKAJ01000068">
    <property type="protein sequence ID" value="GEP56647.1"/>
    <property type="molecule type" value="Genomic_DNA"/>
</dbReference>
<dbReference type="Pfam" id="PF03401">
    <property type="entry name" value="TctC"/>
    <property type="match status" value="1"/>
</dbReference>
<reference evidence="3 4" key="1">
    <citation type="submission" date="2019-07" db="EMBL/GenBank/DDBJ databases">
        <title>Whole genome shotgun sequence of Reyranella soli NBRC 108950.</title>
        <authorList>
            <person name="Hosoyama A."/>
            <person name="Uohara A."/>
            <person name="Ohji S."/>
            <person name="Ichikawa N."/>
        </authorList>
    </citation>
    <scope>NUCLEOTIDE SEQUENCE [LARGE SCALE GENOMIC DNA]</scope>
    <source>
        <strain evidence="3 4">NBRC 108950</strain>
    </source>
</reference>